<dbReference type="PANTHER" id="PTHR47654:SF3">
    <property type="entry name" value="ZN(II)2CYS6 TRANSCRIPTION FACTOR (EUROFUNG)"/>
    <property type="match status" value="1"/>
</dbReference>
<keyword evidence="5" id="KW-1185">Reference proteome</keyword>
<comment type="caution">
    <text evidence="4">The sequence shown here is derived from an EMBL/GenBank/DDBJ whole genome shotgun (WGS) entry which is preliminary data.</text>
</comment>
<organism evidence="4 5">
    <name type="scientific">Aspergillus pseudoustus</name>
    <dbReference type="NCBI Taxonomy" id="1810923"/>
    <lineage>
        <taxon>Eukaryota</taxon>
        <taxon>Fungi</taxon>
        <taxon>Dikarya</taxon>
        <taxon>Ascomycota</taxon>
        <taxon>Pezizomycotina</taxon>
        <taxon>Eurotiomycetes</taxon>
        <taxon>Eurotiomycetidae</taxon>
        <taxon>Eurotiales</taxon>
        <taxon>Aspergillaceae</taxon>
        <taxon>Aspergillus</taxon>
        <taxon>Aspergillus subgen. Nidulantes</taxon>
    </lineage>
</organism>
<sequence length="743" mass="83631">MGLDRRRKYAQRRAELEVESLRQLLDVIIAVFDAGDMDQLKTLISSAKENRAHEMALFEGQIASVLETRSQSLSQGSKGSSAPEDDISKSEDEDPIKRPKSSISSSSSASVGSLNEVNTLTEDPNRNEESRATGYIGKESEIAWMQKLEFEANKLDRGSHGEEESPPPVDEPIASMSYHLDNLQIVDSLPVEPRLLPPKPWAARLLNVFFDSADHFFPLINKALFISQFEHAYSRSGPEPTRKWLAVFNLALAIGAKYYQLAEPEAGQDVDDRLFLSRAISLNPSHAVGIEHADLHQVQIDMLLAIYYLVSGQVNRSWQVTGRASRSAISLGLNLRTISDQIDPVSRETRTRLWWSIFSLEHMLSSMTGRSPCVDHHSTSAYPPIPYCEAQYQHAEAETLLSDWTMREDKLRWTIYASDPELESRTQWMRTVEPTPSLFFFYLMDLFVITHAAVKAIYNLSASHDTGQSEIPLYQKKLQTWLFYLPPPFAFTNADNEPTLSRDSRFQVSLAMAYYSAQIILSRPCLTRPDLKEGTNIRFPRSRFGNDTAKTCIHSAVALLSILPDEPDTDWLLRMTPWWCVLHFIMQAITILLIQLAVGQVPVEDGNEKNLGNSGDVKDDAAPGIVLDGAKKGVRWLHEMAERDASSERAFRITERFLRRIAVAKGLDLDCVPRADVDGKLDPGRGSSDVDQWRPKVQKEDGAINWGPDSTISEGRTEEHLREDAPFSMDPIFFSTDLMRGSV</sequence>
<evidence type="ECO:0000313" key="5">
    <source>
        <dbReference type="Proteomes" id="UP001610446"/>
    </source>
</evidence>
<proteinExistence type="predicted"/>
<keyword evidence="1" id="KW-0539">Nucleus</keyword>
<evidence type="ECO:0000256" key="2">
    <source>
        <dbReference type="SAM" id="MobiDB-lite"/>
    </source>
</evidence>
<name>A0ABR4KZ35_9EURO</name>
<dbReference type="InterPro" id="IPR053230">
    <property type="entry name" value="Trans_reg_galc"/>
</dbReference>
<protein>
    <submittedName>
        <fullName evidence="4">Fungal-specific transcription factor domain-containing protein</fullName>
    </submittedName>
</protein>
<dbReference type="CDD" id="cd12148">
    <property type="entry name" value="fungal_TF_MHR"/>
    <property type="match status" value="1"/>
</dbReference>
<gene>
    <name evidence="4" type="ORF">BJY01DRAFT_203480</name>
</gene>
<reference evidence="4 5" key="1">
    <citation type="submission" date="2024-07" db="EMBL/GenBank/DDBJ databases">
        <title>Section-level genome sequencing and comparative genomics of Aspergillus sections Usti and Cavernicolus.</title>
        <authorList>
            <consortium name="Lawrence Berkeley National Laboratory"/>
            <person name="Nybo J.L."/>
            <person name="Vesth T.C."/>
            <person name="Theobald S."/>
            <person name="Frisvad J.C."/>
            <person name="Larsen T.O."/>
            <person name="Kjaerboelling I."/>
            <person name="Rothschild-Mancinelli K."/>
            <person name="Lyhne E.K."/>
            <person name="Kogle M.E."/>
            <person name="Barry K."/>
            <person name="Clum A."/>
            <person name="Na H."/>
            <person name="Ledsgaard L."/>
            <person name="Lin J."/>
            <person name="Lipzen A."/>
            <person name="Kuo A."/>
            <person name="Riley R."/>
            <person name="Mondo S."/>
            <person name="Labutti K."/>
            <person name="Haridas S."/>
            <person name="Pangalinan J."/>
            <person name="Salamov A.A."/>
            <person name="Simmons B.A."/>
            <person name="Magnuson J.K."/>
            <person name="Chen J."/>
            <person name="Drula E."/>
            <person name="Henrissat B."/>
            <person name="Wiebenga A."/>
            <person name="Lubbers R.J."/>
            <person name="Gomes A.C."/>
            <person name="Makela M.R."/>
            <person name="Stajich J."/>
            <person name="Grigoriev I.V."/>
            <person name="Mortensen U.H."/>
            <person name="De Vries R.P."/>
            <person name="Baker S.E."/>
            <person name="Andersen M.R."/>
        </authorList>
    </citation>
    <scope>NUCLEOTIDE SEQUENCE [LARGE SCALE GENOMIC DNA]</scope>
    <source>
        <strain evidence="4 5">CBS 123904</strain>
    </source>
</reference>
<dbReference type="PANTHER" id="PTHR47654">
    <property type="entry name" value="ZN(II)2CYS6 TRANSCRIPTION FACTOR (EUROFUNG)-RELATED"/>
    <property type="match status" value="1"/>
</dbReference>
<evidence type="ECO:0000259" key="3">
    <source>
        <dbReference type="SMART" id="SM00906"/>
    </source>
</evidence>
<dbReference type="Proteomes" id="UP001610446">
    <property type="component" value="Unassembled WGS sequence"/>
</dbReference>
<evidence type="ECO:0000256" key="1">
    <source>
        <dbReference type="ARBA" id="ARBA00023242"/>
    </source>
</evidence>
<dbReference type="InterPro" id="IPR007219">
    <property type="entry name" value="XnlR_reg_dom"/>
</dbReference>
<dbReference type="Pfam" id="PF04082">
    <property type="entry name" value="Fungal_trans"/>
    <property type="match status" value="1"/>
</dbReference>
<feature type="region of interest" description="Disordered" evidence="2">
    <location>
        <begin position="69"/>
        <end position="134"/>
    </location>
</feature>
<feature type="domain" description="Xylanolytic transcriptional activator regulatory" evidence="3">
    <location>
        <begin position="317"/>
        <end position="389"/>
    </location>
</feature>
<evidence type="ECO:0000313" key="4">
    <source>
        <dbReference type="EMBL" id="KAL2856512.1"/>
    </source>
</evidence>
<dbReference type="SMART" id="SM00906">
    <property type="entry name" value="Fungal_trans"/>
    <property type="match status" value="1"/>
</dbReference>
<dbReference type="EMBL" id="JBFXLU010000007">
    <property type="protein sequence ID" value="KAL2856512.1"/>
    <property type="molecule type" value="Genomic_DNA"/>
</dbReference>
<accession>A0ABR4KZ35</accession>
<feature type="compositionally biased region" description="Low complexity" evidence="2">
    <location>
        <begin position="101"/>
        <end position="113"/>
    </location>
</feature>
<feature type="compositionally biased region" description="Low complexity" evidence="2">
    <location>
        <begin position="70"/>
        <end position="81"/>
    </location>
</feature>